<reference evidence="10 11" key="1">
    <citation type="submission" date="2016-10" db="EMBL/GenBank/DDBJ databases">
        <authorList>
            <person name="de Groot N.N."/>
        </authorList>
    </citation>
    <scope>NUCLEOTIDE SEQUENCE [LARGE SCALE GENOMIC DNA]</scope>
    <source>
        <strain evidence="10 11">DSM 19033</strain>
    </source>
</reference>
<dbReference type="STRING" id="425514.SAMN05443550_11663"/>
<dbReference type="CDD" id="cd02509">
    <property type="entry name" value="GDP-M1P_Guanylyltransferase"/>
    <property type="match status" value="1"/>
</dbReference>
<evidence type="ECO:0000256" key="2">
    <source>
        <dbReference type="ARBA" id="ARBA00012387"/>
    </source>
</evidence>
<keyword evidence="3 10" id="KW-0808">Transferase</keyword>
<keyword evidence="5" id="KW-0547">Nucleotide-binding</keyword>
<organism evidence="10 11">
    <name type="scientific">Pedobacter hartonius</name>
    <dbReference type="NCBI Taxonomy" id="425514"/>
    <lineage>
        <taxon>Bacteria</taxon>
        <taxon>Pseudomonadati</taxon>
        <taxon>Bacteroidota</taxon>
        <taxon>Sphingobacteriia</taxon>
        <taxon>Sphingobacteriales</taxon>
        <taxon>Sphingobacteriaceae</taxon>
        <taxon>Pedobacter</taxon>
    </lineage>
</organism>
<evidence type="ECO:0000259" key="9">
    <source>
        <dbReference type="Pfam" id="PF22640"/>
    </source>
</evidence>
<evidence type="ECO:0000256" key="5">
    <source>
        <dbReference type="ARBA" id="ARBA00022741"/>
    </source>
</evidence>
<keyword evidence="11" id="KW-1185">Reference proteome</keyword>
<dbReference type="EC" id="2.7.7.13" evidence="2"/>
<dbReference type="Proteomes" id="UP000198850">
    <property type="component" value="Unassembled WGS sequence"/>
</dbReference>
<dbReference type="AlphaFoldDB" id="A0A1H4HF58"/>
<evidence type="ECO:0000313" key="11">
    <source>
        <dbReference type="Proteomes" id="UP000198850"/>
    </source>
</evidence>
<dbReference type="FunFam" id="3.90.550.10:FF:000046">
    <property type="entry name" value="Mannose-1-phosphate guanylyltransferase (GDP)"/>
    <property type="match status" value="1"/>
</dbReference>
<dbReference type="InterPro" id="IPR029044">
    <property type="entry name" value="Nucleotide-diphossugar_trans"/>
</dbReference>
<dbReference type="Pfam" id="PF00483">
    <property type="entry name" value="NTP_transferase"/>
    <property type="match status" value="1"/>
</dbReference>
<dbReference type="GO" id="GO:0009298">
    <property type="term" value="P:GDP-mannose biosynthetic process"/>
    <property type="evidence" value="ECO:0007669"/>
    <property type="project" value="TreeGrafter"/>
</dbReference>
<gene>
    <name evidence="10" type="ORF">SAMN05443550_11663</name>
</gene>
<evidence type="ECO:0000256" key="1">
    <source>
        <dbReference type="ARBA" id="ARBA00006115"/>
    </source>
</evidence>
<dbReference type="SUPFAM" id="SSF53448">
    <property type="entry name" value="Nucleotide-diphospho-sugar transferases"/>
    <property type="match status" value="1"/>
</dbReference>
<dbReference type="InterPro" id="IPR049577">
    <property type="entry name" value="GMPP_N"/>
</dbReference>
<dbReference type="Gene3D" id="3.90.550.10">
    <property type="entry name" value="Spore Coat Polysaccharide Biosynthesis Protein SpsA, Chain A"/>
    <property type="match status" value="1"/>
</dbReference>
<dbReference type="GO" id="GO:0004475">
    <property type="term" value="F:mannose-1-phosphate guanylyltransferase (GTP) activity"/>
    <property type="evidence" value="ECO:0007669"/>
    <property type="project" value="UniProtKB-EC"/>
</dbReference>
<dbReference type="InterPro" id="IPR051161">
    <property type="entry name" value="Mannose-6P_isomerase_type2"/>
</dbReference>
<evidence type="ECO:0000256" key="7">
    <source>
        <dbReference type="ARBA" id="ARBA00047343"/>
    </source>
</evidence>
<sequence length="368" mass="41356">MSNHIMNEDNFVLIMAGGVGSRFWPVSRIEHPKQFIDFFGVGKTLIQSTYDRFLKICPPENIFVVTNEIYTDIVKKQLPELSDNQILAEPIMRNTAPCIAYGSMKIAEINPNATIIVAPSDHTIANLERFVGAIEEALKAARENHCLITLGIKPTRPDTGYGYIQFIENTLPADDRIHKVKLITEKPNLELAKSFVQSGDFLWNAGIFVWSVNAISDAFSTHLPEMYDIFHLGASSYNTPEEKDFIANAYTQCTNISIDFAIMEKADNVYVLPTDFGWSDLGTWASIYDMADKDYVGNAVMPSEQVMMFNSSNCMVNVPEDKLVILQGLHDYIVVESNNTLLICPRTEEQSVKQIVADVKSNFGQRFI</sequence>
<accession>A0A1H4HF58</accession>
<dbReference type="SUPFAM" id="SSF159283">
    <property type="entry name" value="Guanosine diphospho-D-mannose pyrophosphorylase/mannose-6-phosphate isomerase linker domain"/>
    <property type="match status" value="1"/>
</dbReference>
<proteinExistence type="inferred from homology"/>
<comment type="catalytic activity">
    <reaction evidence="7">
        <text>alpha-D-mannose 1-phosphate + GTP + H(+) = GDP-alpha-D-mannose + diphosphate</text>
        <dbReference type="Rhea" id="RHEA:15229"/>
        <dbReference type="ChEBI" id="CHEBI:15378"/>
        <dbReference type="ChEBI" id="CHEBI:33019"/>
        <dbReference type="ChEBI" id="CHEBI:37565"/>
        <dbReference type="ChEBI" id="CHEBI:57527"/>
        <dbReference type="ChEBI" id="CHEBI:58409"/>
        <dbReference type="EC" id="2.7.7.13"/>
    </reaction>
</comment>
<dbReference type="Pfam" id="PF22640">
    <property type="entry name" value="ManC_GMP_beta-helix"/>
    <property type="match status" value="1"/>
</dbReference>
<dbReference type="InterPro" id="IPR005835">
    <property type="entry name" value="NTP_transferase_dom"/>
</dbReference>
<evidence type="ECO:0000313" key="10">
    <source>
        <dbReference type="EMBL" id="SEB20256.1"/>
    </source>
</evidence>
<keyword evidence="4 10" id="KW-0548">Nucleotidyltransferase</keyword>
<feature type="domain" description="MannoseP isomerase/GMP-like beta-helix" evidence="9">
    <location>
        <begin position="307"/>
        <end position="357"/>
    </location>
</feature>
<dbReference type="PANTHER" id="PTHR46390:SF1">
    <property type="entry name" value="MANNOSE-1-PHOSPHATE GUANYLYLTRANSFERASE"/>
    <property type="match status" value="1"/>
</dbReference>
<comment type="similarity">
    <text evidence="1">Belongs to the mannose-6-phosphate isomerase type 2 family.</text>
</comment>
<dbReference type="EMBL" id="FNRA01000016">
    <property type="protein sequence ID" value="SEB20256.1"/>
    <property type="molecule type" value="Genomic_DNA"/>
</dbReference>
<protein>
    <recommendedName>
        <fullName evidence="2">mannose-1-phosphate guanylyltransferase</fullName>
        <ecNumber evidence="2">2.7.7.13</ecNumber>
    </recommendedName>
</protein>
<evidence type="ECO:0000256" key="4">
    <source>
        <dbReference type="ARBA" id="ARBA00022695"/>
    </source>
</evidence>
<name>A0A1H4HF58_9SPHI</name>
<dbReference type="PANTHER" id="PTHR46390">
    <property type="entry name" value="MANNOSE-1-PHOSPHATE GUANYLYLTRANSFERASE"/>
    <property type="match status" value="1"/>
</dbReference>
<evidence type="ECO:0000256" key="3">
    <source>
        <dbReference type="ARBA" id="ARBA00022679"/>
    </source>
</evidence>
<evidence type="ECO:0000256" key="6">
    <source>
        <dbReference type="ARBA" id="ARBA00023134"/>
    </source>
</evidence>
<feature type="domain" description="Nucleotidyl transferase" evidence="8">
    <location>
        <begin position="13"/>
        <end position="293"/>
    </location>
</feature>
<evidence type="ECO:0000259" key="8">
    <source>
        <dbReference type="Pfam" id="PF00483"/>
    </source>
</evidence>
<dbReference type="InterPro" id="IPR054566">
    <property type="entry name" value="ManC/GMP-like_b-helix"/>
</dbReference>
<dbReference type="GO" id="GO:0005525">
    <property type="term" value="F:GTP binding"/>
    <property type="evidence" value="ECO:0007669"/>
    <property type="project" value="UniProtKB-KW"/>
</dbReference>
<keyword evidence="6" id="KW-0342">GTP-binding</keyword>